<dbReference type="InterPro" id="IPR007835">
    <property type="entry name" value="MOFRL"/>
</dbReference>
<dbReference type="KEGG" id="yrh:AABB31_17685"/>
<dbReference type="Proteomes" id="UP001470809">
    <property type="component" value="Chromosome"/>
</dbReference>
<dbReference type="GO" id="GO:0008887">
    <property type="term" value="F:glycerate kinase activity"/>
    <property type="evidence" value="ECO:0007669"/>
    <property type="project" value="InterPro"/>
</dbReference>
<evidence type="ECO:0000259" key="1">
    <source>
        <dbReference type="Pfam" id="PF05161"/>
    </source>
</evidence>
<feature type="domain" description="MOFRL" evidence="1">
    <location>
        <begin position="2"/>
        <end position="92"/>
    </location>
</feature>
<dbReference type="AlphaFoldDB" id="A0AAN0MJQ4"/>
<proteinExistence type="predicted"/>
<sequence length="99" mass="10241">MQGSGRGGRNQELALRIAQEAARRGWRDWVCLQGGSDGRDGPTDAAGGLVDQDTIGKITDLAGLLANNDSYAALAQAGDLLMTDATGTNVADLGVMIRP</sequence>
<name>A0AAN0MJQ4_9RHOB</name>
<accession>A0AAN0MJQ4</accession>
<keyword evidence="3" id="KW-1185">Reference proteome</keyword>
<dbReference type="RefSeq" id="WP_373635337.1">
    <property type="nucleotide sequence ID" value="NZ_CP151767.2"/>
</dbReference>
<reference evidence="2" key="1">
    <citation type="submission" date="2024-08" db="EMBL/GenBank/DDBJ databases">
        <title>Phylogenomic analyses of a clade within the roseobacter group suggest taxonomic reassignments of species of the genera Aestuariivita, Citreicella, Loktanella, Nautella, Pelagibaca, Ruegeria, Thalassobius, Thiobacimonas and Tropicibacter, and the proposal o.</title>
        <authorList>
            <person name="Jeon C.O."/>
        </authorList>
    </citation>
    <scope>NUCLEOTIDE SEQUENCE</scope>
    <source>
        <strain evidence="2">SS1-5</strain>
    </source>
</reference>
<dbReference type="SUPFAM" id="SSF82544">
    <property type="entry name" value="GckA/TtuD-like"/>
    <property type="match status" value="1"/>
</dbReference>
<gene>
    <name evidence="2" type="ORF">AABB31_17685</name>
</gene>
<dbReference type="PANTHER" id="PTHR12227:SF0">
    <property type="entry name" value="GLYCERATE KINASE"/>
    <property type="match status" value="1"/>
</dbReference>
<dbReference type="EMBL" id="CP151767">
    <property type="protein sequence ID" value="WZU66813.2"/>
    <property type="molecule type" value="Genomic_DNA"/>
</dbReference>
<dbReference type="InterPro" id="IPR037035">
    <property type="entry name" value="GK-like_C_sf"/>
</dbReference>
<dbReference type="InterPro" id="IPR039760">
    <property type="entry name" value="MOFRL_protein"/>
</dbReference>
<dbReference type="GO" id="GO:0005737">
    <property type="term" value="C:cytoplasm"/>
    <property type="evidence" value="ECO:0007669"/>
    <property type="project" value="TreeGrafter"/>
</dbReference>
<organism evidence="2 3">
    <name type="scientific">Yoonia rhodophyticola</name>
    <dbReference type="NCBI Taxonomy" id="3137370"/>
    <lineage>
        <taxon>Bacteria</taxon>
        <taxon>Pseudomonadati</taxon>
        <taxon>Pseudomonadota</taxon>
        <taxon>Alphaproteobacteria</taxon>
        <taxon>Rhodobacterales</taxon>
        <taxon>Paracoccaceae</taxon>
        <taxon>Yoonia</taxon>
    </lineage>
</organism>
<dbReference type="Pfam" id="PF05161">
    <property type="entry name" value="MOFRL"/>
    <property type="match status" value="1"/>
</dbReference>
<evidence type="ECO:0000313" key="3">
    <source>
        <dbReference type="Proteomes" id="UP001470809"/>
    </source>
</evidence>
<dbReference type="Gene3D" id="3.40.1480.10">
    <property type="entry name" value="MOFRL domain"/>
    <property type="match status" value="1"/>
</dbReference>
<protein>
    <submittedName>
        <fullName evidence="2">MOFRL family protein</fullName>
    </submittedName>
</protein>
<dbReference type="PANTHER" id="PTHR12227">
    <property type="entry name" value="GLYCERATE KINASE"/>
    <property type="match status" value="1"/>
</dbReference>
<evidence type="ECO:0000313" key="2">
    <source>
        <dbReference type="EMBL" id="WZU66813.2"/>
    </source>
</evidence>